<dbReference type="PROSITE" id="PS50262">
    <property type="entry name" value="G_PROTEIN_RECEP_F1_2"/>
    <property type="match status" value="1"/>
</dbReference>
<evidence type="ECO:0000256" key="3">
    <source>
        <dbReference type="ARBA" id="ARBA00022692"/>
    </source>
</evidence>
<keyword evidence="14" id="KW-1185">Reference proteome</keyword>
<dbReference type="Pfam" id="PF00001">
    <property type="entry name" value="7tm_1"/>
    <property type="match status" value="1"/>
</dbReference>
<evidence type="ECO:0000256" key="11">
    <source>
        <dbReference type="SAM" id="Phobius"/>
    </source>
</evidence>
<feature type="transmembrane region" description="Helical" evidence="11">
    <location>
        <begin position="206"/>
        <end position="232"/>
    </location>
</feature>
<organism evidence="13 14">
    <name type="scientific">Meloidogyne graminicola</name>
    <dbReference type="NCBI Taxonomy" id="189291"/>
    <lineage>
        <taxon>Eukaryota</taxon>
        <taxon>Metazoa</taxon>
        <taxon>Ecdysozoa</taxon>
        <taxon>Nematoda</taxon>
        <taxon>Chromadorea</taxon>
        <taxon>Rhabditida</taxon>
        <taxon>Tylenchina</taxon>
        <taxon>Tylenchomorpha</taxon>
        <taxon>Tylenchoidea</taxon>
        <taxon>Meloidogynidae</taxon>
        <taxon>Meloidogyninae</taxon>
        <taxon>Meloidogyne</taxon>
    </lineage>
</organism>
<feature type="transmembrane region" description="Helical" evidence="11">
    <location>
        <begin position="170"/>
        <end position="194"/>
    </location>
</feature>
<evidence type="ECO:0000256" key="7">
    <source>
        <dbReference type="ARBA" id="ARBA00023170"/>
    </source>
</evidence>
<evidence type="ECO:0000256" key="10">
    <source>
        <dbReference type="SAM" id="Coils"/>
    </source>
</evidence>
<evidence type="ECO:0000313" key="13">
    <source>
        <dbReference type="EMBL" id="KAF7637913.1"/>
    </source>
</evidence>
<reference evidence="13" key="1">
    <citation type="journal article" date="2020" name="Ecol. Evol.">
        <title>Genome structure and content of the rice root-knot nematode (Meloidogyne graminicola).</title>
        <authorList>
            <person name="Phan N.T."/>
            <person name="Danchin E.G.J."/>
            <person name="Klopp C."/>
            <person name="Perfus-Barbeoch L."/>
            <person name="Kozlowski D.K."/>
            <person name="Koutsovoulos G.D."/>
            <person name="Lopez-Roques C."/>
            <person name="Bouchez O."/>
            <person name="Zahm M."/>
            <person name="Besnard G."/>
            <person name="Bellafiore S."/>
        </authorList>
    </citation>
    <scope>NUCLEOTIDE SEQUENCE</scope>
    <source>
        <strain evidence="13">VN-18</strain>
    </source>
</reference>
<comment type="similarity">
    <text evidence="2 9">Belongs to the G-protein coupled receptor 1 family.</text>
</comment>
<keyword evidence="6 11" id="KW-0472">Membrane</keyword>
<evidence type="ECO:0000313" key="14">
    <source>
        <dbReference type="Proteomes" id="UP000605970"/>
    </source>
</evidence>
<dbReference type="InterPro" id="IPR000276">
    <property type="entry name" value="GPCR_Rhodpsn"/>
</dbReference>
<name>A0A8S9ZW12_9BILA</name>
<accession>A0A8S9ZW12</accession>
<dbReference type="InterPro" id="IPR017452">
    <property type="entry name" value="GPCR_Rhodpsn_7TM"/>
</dbReference>
<evidence type="ECO:0000256" key="1">
    <source>
        <dbReference type="ARBA" id="ARBA00004141"/>
    </source>
</evidence>
<protein>
    <submittedName>
        <fullName evidence="13">G_PROTEIN_RECEP_F1_2 domain-containing protein</fullName>
    </submittedName>
</protein>
<dbReference type="PANTHER" id="PTHR24235">
    <property type="entry name" value="NEUROPEPTIDE Y RECEPTOR"/>
    <property type="match status" value="1"/>
</dbReference>
<dbReference type="GO" id="GO:0005886">
    <property type="term" value="C:plasma membrane"/>
    <property type="evidence" value="ECO:0007669"/>
    <property type="project" value="TreeGrafter"/>
</dbReference>
<dbReference type="OrthoDB" id="9046662at2759"/>
<keyword evidence="4 11" id="KW-1133">Transmembrane helix</keyword>
<keyword evidence="3 9" id="KW-0812">Transmembrane</keyword>
<dbReference type="SUPFAM" id="SSF81321">
    <property type="entry name" value="Family A G protein-coupled receptor-like"/>
    <property type="match status" value="1"/>
</dbReference>
<keyword evidence="10" id="KW-0175">Coiled coil</keyword>
<dbReference type="PRINTS" id="PR00237">
    <property type="entry name" value="GPCRRHODOPSN"/>
</dbReference>
<dbReference type="Proteomes" id="UP000605970">
    <property type="component" value="Unassembled WGS sequence"/>
</dbReference>
<dbReference type="PROSITE" id="PS00237">
    <property type="entry name" value="G_PROTEIN_RECEP_F1_1"/>
    <property type="match status" value="1"/>
</dbReference>
<keyword evidence="5 9" id="KW-0297">G-protein coupled receptor</keyword>
<evidence type="ECO:0000256" key="4">
    <source>
        <dbReference type="ARBA" id="ARBA00022989"/>
    </source>
</evidence>
<keyword evidence="7 9" id="KW-0675">Receptor</keyword>
<evidence type="ECO:0000256" key="8">
    <source>
        <dbReference type="ARBA" id="ARBA00023224"/>
    </source>
</evidence>
<evidence type="ECO:0000256" key="5">
    <source>
        <dbReference type="ARBA" id="ARBA00023040"/>
    </source>
</evidence>
<gene>
    <name evidence="13" type="ORF">Mgra_00002616</name>
</gene>
<comment type="caution">
    <text evidence="13">The sequence shown here is derived from an EMBL/GenBank/DDBJ whole genome shotgun (WGS) entry which is preliminary data.</text>
</comment>
<sequence length="282" mass="32805">MVQAVSVLVSTFSLSAIAINRYLLVNCPYNHSISTKQATIVAIILWKFSLLISLPYAYYMGLEEYEGYCGQFCSEQWPNNQIRRGYALIVLAIQFLLPFIIMLFCYFSIFSKLKRRNNSKLKKLNERQNILNNEKENCLITTKIKNNSKENIGELNILLINKQQRRTTTILASAVLFFGLAWLPQNVLTMIIEYDIQLLYFKNNNYLYLFSLISHSIAMTTNVANPILYAWLNPTFKELFIKTVNPLTLRKRNDELINQRRNYVNNNLKISLNKTATTIQNI</sequence>
<dbReference type="PRINTS" id="PR01012">
    <property type="entry name" value="NRPEPTIDEYR"/>
</dbReference>
<feature type="domain" description="G-protein coupled receptors family 1 profile" evidence="12">
    <location>
        <begin position="1"/>
        <end position="229"/>
    </location>
</feature>
<dbReference type="EMBL" id="JABEBT010000016">
    <property type="protein sequence ID" value="KAF7637913.1"/>
    <property type="molecule type" value="Genomic_DNA"/>
</dbReference>
<dbReference type="InterPro" id="IPR000611">
    <property type="entry name" value="NPY_rcpt"/>
</dbReference>
<feature type="transmembrane region" description="Helical" evidence="11">
    <location>
        <begin position="6"/>
        <end position="25"/>
    </location>
</feature>
<dbReference type="AlphaFoldDB" id="A0A8S9ZW12"/>
<dbReference type="GO" id="GO:0004983">
    <property type="term" value="F:neuropeptide Y receptor activity"/>
    <property type="evidence" value="ECO:0007669"/>
    <property type="project" value="InterPro"/>
</dbReference>
<evidence type="ECO:0000256" key="2">
    <source>
        <dbReference type="ARBA" id="ARBA00010663"/>
    </source>
</evidence>
<proteinExistence type="inferred from homology"/>
<comment type="subcellular location">
    <subcellularLocation>
        <location evidence="1">Membrane</location>
        <topology evidence="1">Multi-pass membrane protein</topology>
    </subcellularLocation>
</comment>
<dbReference type="Gene3D" id="1.20.1070.10">
    <property type="entry name" value="Rhodopsin 7-helix transmembrane proteins"/>
    <property type="match status" value="1"/>
</dbReference>
<dbReference type="GO" id="GO:0042923">
    <property type="term" value="F:neuropeptide binding"/>
    <property type="evidence" value="ECO:0007669"/>
    <property type="project" value="TreeGrafter"/>
</dbReference>
<keyword evidence="8 9" id="KW-0807">Transducer</keyword>
<evidence type="ECO:0000256" key="6">
    <source>
        <dbReference type="ARBA" id="ARBA00023136"/>
    </source>
</evidence>
<evidence type="ECO:0000259" key="12">
    <source>
        <dbReference type="PROSITE" id="PS50262"/>
    </source>
</evidence>
<feature type="transmembrane region" description="Helical" evidence="11">
    <location>
        <begin position="37"/>
        <end position="58"/>
    </location>
</feature>
<feature type="coiled-coil region" evidence="10">
    <location>
        <begin position="114"/>
        <end position="141"/>
    </location>
</feature>
<evidence type="ECO:0000256" key="9">
    <source>
        <dbReference type="RuleBase" id="RU000688"/>
    </source>
</evidence>
<dbReference type="GO" id="GO:0043005">
    <property type="term" value="C:neuron projection"/>
    <property type="evidence" value="ECO:0007669"/>
    <property type="project" value="TreeGrafter"/>
</dbReference>
<dbReference type="PANTHER" id="PTHR24235:SF27">
    <property type="entry name" value="NEUROPEPTIDE RECEPTOR NPR-1"/>
    <property type="match status" value="1"/>
</dbReference>
<feature type="transmembrane region" description="Helical" evidence="11">
    <location>
        <begin position="86"/>
        <end position="110"/>
    </location>
</feature>